<dbReference type="GO" id="GO:0008270">
    <property type="term" value="F:zinc ion binding"/>
    <property type="evidence" value="ECO:0007669"/>
    <property type="project" value="UniProtKB-KW"/>
</dbReference>
<feature type="compositionally biased region" description="Basic and acidic residues" evidence="10">
    <location>
        <begin position="248"/>
        <end position="263"/>
    </location>
</feature>
<evidence type="ECO:0000256" key="5">
    <source>
        <dbReference type="ARBA" id="ARBA00022833"/>
    </source>
</evidence>
<gene>
    <name evidence="12" type="ORF">Anas_06935</name>
</gene>
<dbReference type="PANTHER" id="PTHR47772">
    <property type="entry name" value="ZINC FINGER PROTEIN 200"/>
    <property type="match status" value="1"/>
</dbReference>
<keyword evidence="13" id="KW-1185">Reference proteome</keyword>
<dbReference type="GO" id="GO:0048598">
    <property type="term" value="P:embryonic morphogenesis"/>
    <property type="evidence" value="ECO:0007669"/>
    <property type="project" value="UniProtKB-ARBA"/>
</dbReference>
<dbReference type="Pfam" id="PF00096">
    <property type="entry name" value="zf-C2H2"/>
    <property type="match status" value="2"/>
</dbReference>
<dbReference type="SUPFAM" id="SSF57667">
    <property type="entry name" value="beta-beta-alpha zinc fingers"/>
    <property type="match status" value="1"/>
</dbReference>
<dbReference type="Gene3D" id="3.30.160.60">
    <property type="entry name" value="Classic Zinc Finger"/>
    <property type="match status" value="2"/>
</dbReference>
<feature type="domain" description="C2H2-type" evidence="11">
    <location>
        <begin position="125"/>
        <end position="152"/>
    </location>
</feature>
<evidence type="ECO:0000313" key="12">
    <source>
        <dbReference type="EMBL" id="KAB7497240.1"/>
    </source>
</evidence>
<feature type="region of interest" description="Disordered" evidence="10">
    <location>
        <begin position="244"/>
        <end position="284"/>
    </location>
</feature>
<keyword evidence="7" id="KW-0804">Transcription</keyword>
<comment type="subcellular location">
    <subcellularLocation>
        <location evidence="1">Nucleus</location>
    </subcellularLocation>
</comment>
<feature type="compositionally biased region" description="Basic residues" evidence="10">
    <location>
        <begin position="205"/>
        <end position="228"/>
    </location>
</feature>
<keyword evidence="4 9" id="KW-0863">Zinc-finger</keyword>
<dbReference type="AlphaFoldDB" id="A0A5N5SX45"/>
<feature type="compositionally biased region" description="Acidic residues" evidence="10">
    <location>
        <begin position="264"/>
        <end position="280"/>
    </location>
</feature>
<dbReference type="SMART" id="SM00355">
    <property type="entry name" value="ZnF_C2H2"/>
    <property type="match status" value="2"/>
</dbReference>
<proteinExistence type="predicted"/>
<dbReference type="FunFam" id="3.30.160.60:FF:000624">
    <property type="entry name" value="zinc finger protein 697"/>
    <property type="match status" value="1"/>
</dbReference>
<keyword evidence="3" id="KW-0677">Repeat</keyword>
<dbReference type="FunFam" id="3.30.160.60:FF:000100">
    <property type="entry name" value="Zinc finger 45-like"/>
    <property type="match status" value="1"/>
</dbReference>
<dbReference type="OrthoDB" id="427030at2759"/>
<keyword evidence="8" id="KW-0539">Nucleus</keyword>
<dbReference type="InterPro" id="IPR013087">
    <property type="entry name" value="Znf_C2H2_type"/>
</dbReference>
<dbReference type="EMBL" id="SEYY01020542">
    <property type="protein sequence ID" value="KAB7497240.1"/>
    <property type="molecule type" value="Genomic_DNA"/>
</dbReference>
<name>A0A5N5SX45_9CRUS</name>
<evidence type="ECO:0000256" key="4">
    <source>
        <dbReference type="ARBA" id="ARBA00022771"/>
    </source>
</evidence>
<reference evidence="12 13" key="1">
    <citation type="journal article" date="2019" name="PLoS Biol.">
        <title>Sex chromosomes control vertical transmission of feminizing Wolbachia symbionts in an isopod.</title>
        <authorList>
            <person name="Becking T."/>
            <person name="Chebbi M.A."/>
            <person name="Giraud I."/>
            <person name="Moumen B."/>
            <person name="Laverre T."/>
            <person name="Caubet Y."/>
            <person name="Peccoud J."/>
            <person name="Gilbert C."/>
            <person name="Cordaux R."/>
        </authorList>
    </citation>
    <scope>NUCLEOTIDE SEQUENCE [LARGE SCALE GENOMIC DNA]</scope>
    <source>
        <strain evidence="12">ANa2</strain>
        <tissue evidence="12">Whole body excluding digestive tract and cuticle</tissue>
    </source>
</reference>
<evidence type="ECO:0000256" key="9">
    <source>
        <dbReference type="PROSITE-ProRule" id="PRU00042"/>
    </source>
</evidence>
<evidence type="ECO:0000256" key="6">
    <source>
        <dbReference type="ARBA" id="ARBA00023015"/>
    </source>
</evidence>
<organism evidence="12 13">
    <name type="scientific">Armadillidium nasatum</name>
    <dbReference type="NCBI Taxonomy" id="96803"/>
    <lineage>
        <taxon>Eukaryota</taxon>
        <taxon>Metazoa</taxon>
        <taxon>Ecdysozoa</taxon>
        <taxon>Arthropoda</taxon>
        <taxon>Crustacea</taxon>
        <taxon>Multicrustacea</taxon>
        <taxon>Malacostraca</taxon>
        <taxon>Eumalacostraca</taxon>
        <taxon>Peracarida</taxon>
        <taxon>Isopoda</taxon>
        <taxon>Oniscidea</taxon>
        <taxon>Crinocheta</taxon>
        <taxon>Armadillidiidae</taxon>
        <taxon>Armadillidium</taxon>
    </lineage>
</organism>
<evidence type="ECO:0000256" key="2">
    <source>
        <dbReference type="ARBA" id="ARBA00022723"/>
    </source>
</evidence>
<keyword evidence="2" id="KW-0479">Metal-binding</keyword>
<sequence length="404" mass="45034">MDPLATTSPSSGVVTAITQVQPNANQVTGVATVSGVGNITGVTTVPTVAQVVGTSIPTISQVWYNCGPEGLPQLVTANGQSVVELSTADLARQFNQQVQTPYGNIQVQVQPVSASQVKHTGRKPFQCDKCQKCFFFTSALDKHMKVHSKARPFKCDDCDKSFKYKESLTVHKEKYCGKELSKKPRAPRRPDARKPGPKPGSGRKYVQKRRGRPRGRPRKRGRWNRARSKRYVDIDEDLDMDAVAEGDSSSHSKDDESCNKKYFEDEDEEDEEEEEEEEIQQDIPTAELKVEVISPEEAEIIHLNRSSSHSAYSTQTITENPEQITGDIIQMQPAHEIHLDETTALTIVSAEEAEQQVTTAGVQLVTLAPGVPLQFVQHEGEDGQITHQYISREGIQMWYPRQFQ</sequence>
<dbReference type="Proteomes" id="UP000326759">
    <property type="component" value="Unassembled WGS sequence"/>
</dbReference>
<evidence type="ECO:0000256" key="10">
    <source>
        <dbReference type="SAM" id="MobiDB-lite"/>
    </source>
</evidence>
<accession>A0A5N5SX45</accession>
<dbReference type="InterPro" id="IPR036236">
    <property type="entry name" value="Znf_C2H2_sf"/>
</dbReference>
<feature type="domain" description="C2H2-type" evidence="11">
    <location>
        <begin position="153"/>
        <end position="180"/>
    </location>
</feature>
<dbReference type="PROSITE" id="PS00028">
    <property type="entry name" value="ZINC_FINGER_C2H2_1"/>
    <property type="match status" value="1"/>
</dbReference>
<evidence type="ECO:0000256" key="3">
    <source>
        <dbReference type="ARBA" id="ARBA00022737"/>
    </source>
</evidence>
<evidence type="ECO:0000259" key="11">
    <source>
        <dbReference type="PROSITE" id="PS50157"/>
    </source>
</evidence>
<comment type="caution">
    <text evidence="12">The sequence shown here is derived from an EMBL/GenBank/DDBJ whole genome shotgun (WGS) entry which is preliminary data.</text>
</comment>
<dbReference type="PROSITE" id="PS50157">
    <property type="entry name" value="ZINC_FINGER_C2H2_2"/>
    <property type="match status" value="2"/>
</dbReference>
<keyword evidence="6" id="KW-0805">Transcription regulation</keyword>
<evidence type="ECO:0000256" key="1">
    <source>
        <dbReference type="ARBA" id="ARBA00004123"/>
    </source>
</evidence>
<protein>
    <submittedName>
        <fullName evidence="12">Zinc finger protein</fullName>
    </submittedName>
</protein>
<evidence type="ECO:0000256" key="7">
    <source>
        <dbReference type="ARBA" id="ARBA00023163"/>
    </source>
</evidence>
<evidence type="ECO:0000256" key="8">
    <source>
        <dbReference type="ARBA" id="ARBA00023242"/>
    </source>
</evidence>
<feature type="compositionally biased region" description="Basic and acidic residues" evidence="10">
    <location>
        <begin position="179"/>
        <end position="194"/>
    </location>
</feature>
<evidence type="ECO:0000313" key="13">
    <source>
        <dbReference type="Proteomes" id="UP000326759"/>
    </source>
</evidence>
<feature type="region of interest" description="Disordered" evidence="10">
    <location>
        <begin position="179"/>
        <end position="228"/>
    </location>
</feature>
<dbReference type="PANTHER" id="PTHR47772:SF13">
    <property type="entry name" value="GASTRULA ZINC FINGER PROTEIN XLCGF49.1-LIKE-RELATED"/>
    <property type="match status" value="1"/>
</dbReference>
<dbReference type="InterPro" id="IPR050636">
    <property type="entry name" value="C2H2-ZF_domain-containing"/>
</dbReference>
<dbReference type="GO" id="GO:0005634">
    <property type="term" value="C:nucleus"/>
    <property type="evidence" value="ECO:0007669"/>
    <property type="project" value="UniProtKB-SubCell"/>
</dbReference>
<keyword evidence="5" id="KW-0862">Zinc</keyword>